<sequence length="201" mass="22636">MKHKALNIIFLTLVIACTFKTAYSYEFIIKMDPGYREIHTSDALHDISLNTVVDRLPTGSTLKGGSLHNGKGNIWQGHHMNENKKVFDGILTYLHTDNANLDKVHWDRANYQLNITEVGGEGGFGERGSKTHLDLDRVTRDGQKIDICDETFHNTDSLSYAGMGNLTIEFKAEDLDNPHIHITRVHNDGTVDGTWNLCDNR</sequence>
<dbReference type="Proteomes" id="UP000029672">
    <property type="component" value="Chromosome"/>
</dbReference>
<accession>A0A097ERK5</accession>
<proteinExistence type="predicted"/>
<dbReference type="HOGENOM" id="CLU_1358777_0_0_6"/>
<name>A0A097ERK5_9GAMM</name>
<gene>
    <name evidence="1" type="ORF">LO80_09580</name>
</gene>
<reference evidence="1 2" key="1">
    <citation type="submission" date="2014-10" db="EMBL/GenBank/DDBJ databases">
        <title>Whole genome sequence of Francisella endociliophora strain FSC1006, isolated from a laboratory culture of the marine ciliate Euplotes raikovi.</title>
        <authorList>
            <person name="Granberg M."/>
            <person name="Backman S."/>
            <person name="Lundmark E."/>
            <person name="Nilsson E."/>
            <person name="Karlsson E."/>
            <person name="Thelaus J."/>
            <person name="Ohrman C."/>
            <person name="Larkeryd A."/>
            <person name="Stenberg P."/>
        </authorList>
    </citation>
    <scope>NUCLEOTIDE SEQUENCE [LARGE SCALE GENOMIC DNA]</scope>
    <source>
        <strain evidence="1 2">FSC1006</strain>
    </source>
</reference>
<dbReference type="KEGG" id="frf:LO80_09580"/>
<organism evidence="1 2">
    <name type="scientific">Candidatus Francisella endociliophora</name>
    <dbReference type="NCBI Taxonomy" id="653937"/>
    <lineage>
        <taxon>Bacteria</taxon>
        <taxon>Pseudomonadati</taxon>
        <taxon>Pseudomonadota</taxon>
        <taxon>Gammaproteobacteria</taxon>
        <taxon>Thiotrichales</taxon>
        <taxon>Francisellaceae</taxon>
        <taxon>Francisella</taxon>
    </lineage>
</organism>
<dbReference type="EMBL" id="CP009574">
    <property type="protein sequence ID" value="AIT10194.1"/>
    <property type="molecule type" value="Genomic_DNA"/>
</dbReference>
<protein>
    <recommendedName>
        <fullName evidence="3">Lipoprotein</fullName>
    </recommendedName>
</protein>
<dbReference type="PROSITE" id="PS51257">
    <property type="entry name" value="PROKAR_LIPOPROTEIN"/>
    <property type="match status" value="1"/>
</dbReference>
<evidence type="ECO:0000313" key="1">
    <source>
        <dbReference type="EMBL" id="AIT10194.1"/>
    </source>
</evidence>
<dbReference type="AlphaFoldDB" id="A0A097ERK5"/>
<evidence type="ECO:0000313" key="2">
    <source>
        <dbReference type="Proteomes" id="UP000029672"/>
    </source>
</evidence>
<dbReference type="RefSeq" id="WP_040010568.1">
    <property type="nucleotide sequence ID" value="NZ_CP009574.1"/>
</dbReference>
<evidence type="ECO:0008006" key="3">
    <source>
        <dbReference type="Google" id="ProtNLM"/>
    </source>
</evidence>
<keyword evidence="2" id="KW-1185">Reference proteome</keyword>